<keyword evidence="2" id="KW-1185">Reference proteome</keyword>
<protein>
    <submittedName>
        <fullName evidence="1">Uncharacterized protein</fullName>
    </submittedName>
</protein>
<gene>
    <name evidence="1" type="ORF">EDD79_101255</name>
</gene>
<dbReference type="OrthoDB" id="2082653at2"/>
<dbReference type="RefSeq" id="WP_132848224.1">
    <property type="nucleotide sequence ID" value="NZ_CP058648.1"/>
</dbReference>
<evidence type="ECO:0000313" key="1">
    <source>
        <dbReference type="EMBL" id="TCQ02925.1"/>
    </source>
</evidence>
<dbReference type="EMBL" id="SLYC01000012">
    <property type="protein sequence ID" value="TCQ02925.1"/>
    <property type="molecule type" value="Genomic_DNA"/>
</dbReference>
<proteinExistence type="predicted"/>
<comment type="caution">
    <text evidence="1">The sequence shown here is derived from an EMBL/GenBank/DDBJ whole genome shotgun (WGS) entry which is preliminary data.</text>
</comment>
<accession>A0A4R2TNS4</accession>
<reference evidence="1 2" key="1">
    <citation type="submission" date="2019-03" db="EMBL/GenBank/DDBJ databases">
        <title>Genomic Encyclopedia of Type Strains, Phase IV (KMG-IV): sequencing the most valuable type-strain genomes for metagenomic binning, comparative biology and taxonomic classification.</title>
        <authorList>
            <person name="Goeker M."/>
        </authorList>
    </citation>
    <scope>NUCLEOTIDE SEQUENCE [LARGE SCALE GENOMIC DNA]</scope>
    <source>
        <strain evidence="1 2">DSM 100013</strain>
    </source>
</reference>
<sequence length="78" mass="9267">MKANITWNKKHKDQRILYHQNVTFPTLEINHILLIDKDMQEFAIGMKEGIIFVTSDVMYQKSLINKNDTFSFNCNIYI</sequence>
<name>A0A4R2TNS4_9FIRM</name>
<evidence type="ECO:0000313" key="2">
    <source>
        <dbReference type="Proteomes" id="UP000295504"/>
    </source>
</evidence>
<organism evidence="1 2">
    <name type="scientific">Serpentinicella alkaliphila</name>
    <dbReference type="NCBI Taxonomy" id="1734049"/>
    <lineage>
        <taxon>Bacteria</taxon>
        <taxon>Bacillati</taxon>
        <taxon>Bacillota</taxon>
        <taxon>Clostridia</taxon>
        <taxon>Peptostreptococcales</taxon>
        <taxon>Natronincolaceae</taxon>
        <taxon>Serpentinicella</taxon>
    </lineage>
</organism>
<dbReference type="AlphaFoldDB" id="A0A4R2TNS4"/>
<dbReference type="Proteomes" id="UP000295504">
    <property type="component" value="Unassembled WGS sequence"/>
</dbReference>